<reference evidence="3" key="1">
    <citation type="journal article" date="2019" name="Int. J. Syst. Evol. Microbiol.">
        <title>The Global Catalogue of Microorganisms (GCM) 10K type strain sequencing project: providing services to taxonomists for standard genome sequencing and annotation.</title>
        <authorList>
            <consortium name="The Broad Institute Genomics Platform"/>
            <consortium name="The Broad Institute Genome Sequencing Center for Infectious Disease"/>
            <person name="Wu L."/>
            <person name="Ma J."/>
        </authorList>
    </citation>
    <scope>NUCLEOTIDE SEQUENCE [LARGE SCALE GENOMIC DNA]</scope>
    <source>
        <strain evidence="3">CCUG 63369</strain>
    </source>
</reference>
<sequence>MTDNGGQRYVPPDGDHNARRDAAESWFTPSGDRHRTQAQYQDSYDEAGAAEEGDAGRPGTPGAQPG</sequence>
<feature type="region of interest" description="Disordered" evidence="1">
    <location>
        <begin position="1"/>
        <end position="66"/>
    </location>
</feature>
<protein>
    <recommendedName>
        <fullName evidence="4">LytR family transcriptional regulator</fullName>
    </recommendedName>
</protein>
<name>A0ABW3BC61_9ACTN</name>
<evidence type="ECO:0000256" key="1">
    <source>
        <dbReference type="SAM" id="MobiDB-lite"/>
    </source>
</evidence>
<proteinExistence type="predicted"/>
<dbReference type="EMBL" id="JBHTHR010000065">
    <property type="protein sequence ID" value="MFD0800551.1"/>
    <property type="molecule type" value="Genomic_DNA"/>
</dbReference>
<comment type="caution">
    <text evidence="2">The sequence shown here is derived from an EMBL/GenBank/DDBJ whole genome shotgun (WGS) entry which is preliminary data.</text>
</comment>
<feature type="compositionally biased region" description="Basic and acidic residues" evidence="1">
    <location>
        <begin position="13"/>
        <end position="23"/>
    </location>
</feature>
<evidence type="ECO:0008006" key="4">
    <source>
        <dbReference type="Google" id="ProtNLM"/>
    </source>
</evidence>
<accession>A0ABW3BC61</accession>
<dbReference type="Proteomes" id="UP001596956">
    <property type="component" value="Unassembled WGS sequence"/>
</dbReference>
<evidence type="ECO:0000313" key="3">
    <source>
        <dbReference type="Proteomes" id="UP001596956"/>
    </source>
</evidence>
<evidence type="ECO:0000313" key="2">
    <source>
        <dbReference type="EMBL" id="MFD0800551.1"/>
    </source>
</evidence>
<gene>
    <name evidence="2" type="ORF">ACFQZU_04350</name>
</gene>
<feature type="compositionally biased region" description="Acidic residues" evidence="1">
    <location>
        <begin position="43"/>
        <end position="53"/>
    </location>
</feature>
<organism evidence="2 3">
    <name type="scientific">Streptomonospora algeriensis</name>
    <dbReference type="NCBI Taxonomy" id="995084"/>
    <lineage>
        <taxon>Bacteria</taxon>
        <taxon>Bacillati</taxon>
        <taxon>Actinomycetota</taxon>
        <taxon>Actinomycetes</taxon>
        <taxon>Streptosporangiales</taxon>
        <taxon>Nocardiopsidaceae</taxon>
        <taxon>Streptomonospora</taxon>
    </lineage>
</organism>
<keyword evidence="3" id="KW-1185">Reference proteome</keyword>
<feature type="non-terminal residue" evidence="2">
    <location>
        <position position="66"/>
    </location>
</feature>